<sequence>MLGAVAAGAAAFALRPFVAVAAEDAVAGDAIAPLPVQEVAPGLFVYQAPYELADARNEGAVANVGFIIGREAVAVFDTGNSRLAGRRLRAAVRDKTPLPIRFVIFTHMHPDHVLGAAAFAEDKPEIVASTKLPRALAARAETYLEAGARAIGPAFGGTVAVEPTRVVDGSDAIDLGGRRLTLTTYPTAHTDNDLSLFDTETGTLVLGDLLFLGHVPSIDGSTLGWLAVLDTIAARTDVRRVVPGHGPAVVDFPAGLGPERTYLERLVADDRALLKAGGDIAEAPERAGVSERGKWALFDEFNPRNAITTFHELEWE</sequence>
<dbReference type="EMBL" id="VWNA01000001">
    <property type="protein sequence ID" value="MQT14290.1"/>
    <property type="molecule type" value="Genomic_DNA"/>
</dbReference>
<dbReference type="InterPro" id="IPR050855">
    <property type="entry name" value="NDM-1-like"/>
</dbReference>
<dbReference type="InterPro" id="IPR036866">
    <property type="entry name" value="RibonucZ/Hydroxyglut_hydro"/>
</dbReference>
<evidence type="ECO:0000313" key="5">
    <source>
        <dbReference type="Proteomes" id="UP000332515"/>
    </source>
</evidence>
<keyword evidence="4" id="KW-0378">Hydrolase</keyword>
<evidence type="ECO:0000256" key="1">
    <source>
        <dbReference type="ARBA" id="ARBA00005250"/>
    </source>
</evidence>
<keyword evidence="5" id="KW-1185">Reference proteome</keyword>
<proteinExistence type="inferred from homology"/>
<dbReference type="SMART" id="SM00849">
    <property type="entry name" value="Lactamase_B"/>
    <property type="match status" value="1"/>
</dbReference>
<dbReference type="PANTHER" id="PTHR42951:SF4">
    <property type="entry name" value="ACYL-COENZYME A THIOESTERASE MBLAC2"/>
    <property type="match status" value="1"/>
</dbReference>
<feature type="chain" id="PRO_5025390060" evidence="2">
    <location>
        <begin position="22"/>
        <end position="316"/>
    </location>
</feature>
<gene>
    <name evidence="4" type="ORF">F0357_16890</name>
</gene>
<dbReference type="Gene3D" id="3.60.15.10">
    <property type="entry name" value="Ribonuclease Z/Hydroxyacylglutathione hydrolase-like"/>
    <property type="match status" value="1"/>
</dbReference>
<evidence type="ECO:0000256" key="2">
    <source>
        <dbReference type="SAM" id="SignalP"/>
    </source>
</evidence>
<reference evidence="4 5" key="1">
    <citation type="submission" date="2019-09" db="EMBL/GenBank/DDBJ databases">
        <title>Segnochrobactrum spirostomi gen. nov., sp. nov., isolated from the ciliate Spirostomum cf. yagiui and description of a novel family, Segnochrobactraceae fam. nov. within the order Rhizobiales of the class Alphaproteobacteria.</title>
        <authorList>
            <person name="Akter S."/>
            <person name="Shazib S.U.A."/>
            <person name="Shin M.K."/>
        </authorList>
    </citation>
    <scope>NUCLEOTIDE SEQUENCE [LARGE SCALE GENOMIC DNA]</scope>
    <source>
        <strain evidence="4 5">Sp-1</strain>
    </source>
</reference>
<comment type="caution">
    <text evidence="4">The sequence shown here is derived from an EMBL/GenBank/DDBJ whole genome shotgun (WGS) entry which is preliminary data.</text>
</comment>
<evidence type="ECO:0000259" key="3">
    <source>
        <dbReference type="SMART" id="SM00849"/>
    </source>
</evidence>
<dbReference type="CDD" id="cd16282">
    <property type="entry name" value="metallo-hydrolase-like_MBL-fold"/>
    <property type="match status" value="1"/>
</dbReference>
<evidence type="ECO:0000313" key="4">
    <source>
        <dbReference type="EMBL" id="MQT14290.1"/>
    </source>
</evidence>
<accession>A0A6A7Y539</accession>
<protein>
    <submittedName>
        <fullName evidence="4">Quinoprotein relay system zinc metallohydrolase 2</fullName>
    </submittedName>
</protein>
<dbReference type="AlphaFoldDB" id="A0A6A7Y539"/>
<dbReference type="InterPro" id="IPR001279">
    <property type="entry name" value="Metallo-B-lactamas"/>
</dbReference>
<dbReference type="NCBIfam" id="TIGR04559">
    <property type="entry name" value="SoxH_rel_PQQ_2"/>
    <property type="match status" value="1"/>
</dbReference>
<dbReference type="Proteomes" id="UP000332515">
    <property type="component" value="Unassembled WGS sequence"/>
</dbReference>
<feature type="signal peptide" evidence="2">
    <location>
        <begin position="1"/>
        <end position="21"/>
    </location>
</feature>
<keyword evidence="2" id="KW-0732">Signal</keyword>
<dbReference type="GO" id="GO:0016787">
    <property type="term" value="F:hydrolase activity"/>
    <property type="evidence" value="ECO:0007669"/>
    <property type="project" value="UniProtKB-KW"/>
</dbReference>
<organism evidence="4 5">
    <name type="scientific">Segnochrobactrum spirostomi</name>
    <dbReference type="NCBI Taxonomy" id="2608987"/>
    <lineage>
        <taxon>Bacteria</taxon>
        <taxon>Pseudomonadati</taxon>
        <taxon>Pseudomonadota</taxon>
        <taxon>Alphaproteobacteria</taxon>
        <taxon>Hyphomicrobiales</taxon>
        <taxon>Segnochrobactraceae</taxon>
        <taxon>Segnochrobactrum</taxon>
    </lineage>
</organism>
<name>A0A6A7Y539_9HYPH</name>
<feature type="domain" description="Metallo-beta-lactamase" evidence="3">
    <location>
        <begin position="61"/>
        <end position="245"/>
    </location>
</feature>
<dbReference type="PANTHER" id="PTHR42951">
    <property type="entry name" value="METALLO-BETA-LACTAMASE DOMAIN-CONTAINING"/>
    <property type="match status" value="1"/>
</dbReference>
<dbReference type="InterPro" id="IPR030829">
    <property type="entry name" value="SoxH-rel_PQQ_2"/>
</dbReference>
<dbReference type="Pfam" id="PF00753">
    <property type="entry name" value="Lactamase_B"/>
    <property type="match status" value="1"/>
</dbReference>
<dbReference type="GO" id="GO:0017001">
    <property type="term" value="P:antibiotic catabolic process"/>
    <property type="evidence" value="ECO:0007669"/>
    <property type="project" value="UniProtKB-ARBA"/>
</dbReference>
<dbReference type="SUPFAM" id="SSF56281">
    <property type="entry name" value="Metallo-hydrolase/oxidoreductase"/>
    <property type="match status" value="1"/>
</dbReference>
<comment type="similarity">
    <text evidence="1">Belongs to the metallo-beta-lactamase superfamily. Class-B beta-lactamase family.</text>
</comment>